<gene>
    <name evidence="11" type="ORF">N8I77_011871</name>
</gene>
<dbReference type="GO" id="GO:0071949">
    <property type="term" value="F:FAD binding"/>
    <property type="evidence" value="ECO:0007669"/>
    <property type="project" value="InterPro"/>
</dbReference>
<evidence type="ECO:0000256" key="3">
    <source>
        <dbReference type="ARBA" id="ARBA00022527"/>
    </source>
</evidence>
<dbReference type="PANTHER" id="PTHR42973">
    <property type="entry name" value="BINDING OXIDOREDUCTASE, PUTATIVE (AFU_ORTHOLOGUE AFUA_1G17690)-RELATED"/>
    <property type="match status" value="1"/>
</dbReference>
<dbReference type="InterPro" id="IPR036318">
    <property type="entry name" value="FAD-bd_PCMH-like_sf"/>
</dbReference>
<evidence type="ECO:0000256" key="2">
    <source>
        <dbReference type="ARBA" id="ARBA00005466"/>
    </source>
</evidence>
<dbReference type="InterPro" id="IPR006094">
    <property type="entry name" value="Oxid_FAD_bind_N"/>
</dbReference>
<organism evidence="11 12">
    <name type="scientific">Phomopsis amygdali</name>
    <name type="common">Fusicoccum amygdali</name>
    <dbReference type="NCBI Taxonomy" id="1214568"/>
    <lineage>
        <taxon>Eukaryota</taxon>
        <taxon>Fungi</taxon>
        <taxon>Dikarya</taxon>
        <taxon>Ascomycota</taxon>
        <taxon>Pezizomycotina</taxon>
        <taxon>Sordariomycetes</taxon>
        <taxon>Sordariomycetidae</taxon>
        <taxon>Diaporthales</taxon>
        <taxon>Diaporthaceae</taxon>
        <taxon>Diaporthe</taxon>
    </lineage>
</organism>
<reference evidence="11" key="1">
    <citation type="submission" date="2023-06" db="EMBL/GenBank/DDBJ databases">
        <authorList>
            <person name="Noh H."/>
        </authorList>
    </citation>
    <scope>NUCLEOTIDE SEQUENCE</scope>
    <source>
        <strain evidence="11">DUCC20226</strain>
    </source>
</reference>
<dbReference type="EMBL" id="JAUJFL010000008">
    <property type="protein sequence ID" value="KAK2598457.1"/>
    <property type="molecule type" value="Genomic_DNA"/>
</dbReference>
<evidence type="ECO:0000256" key="5">
    <source>
        <dbReference type="ARBA" id="ARBA00022679"/>
    </source>
</evidence>
<keyword evidence="12" id="KW-1185">Reference proteome</keyword>
<comment type="similarity">
    <text evidence="2">Belongs to the oxygen-dependent FAD-linked oxidoreductase family.</text>
</comment>
<keyword evidence="8" id="KW-0560">Oxidoreductase</keyword>
<feature type="domain" description="FAD-binding PCMH-type" evidence="10">
    <location>
        <begin position="26"/>
        <end position="199"/>
    </location>
</feature>
<feature type="domain" description="Alpha-type protein kinase" evidence="9">
    <location>
        <begin position="426"/>
        <end position="662"/>
    </location>
</feature>
<dbReference type="InterPro" id="IPR050416">
    <property type="entry name" value="FAD-linked_Oxidoreductase"/>
</dbReference>
<dbReference type="InterPro" id="IPR011009">
    <property type="entry name" value="Kinase-like_dom_sf"/>
</dbReference>
<dbReference type="GO" id="GO:0005524">
    <property type="term" value="F:ATP binding"/>
    <property type="evidence" value="ECO:0007669"/>
    <property type="project" value="InterPro"/>
</dbReference>
<dbReference type="PROSITE" id="PS51387">
    <property type="entry name" value="FAD_PCMH"/>
    <property type="match status" value="1"/>
</dbReference>
<dbReference type="Gene3D" id="3.30.465.10">
    <property type="match status" value="1"/>
</dbReference>
<evidence type="ECO:0000259" key="10">
    <source>
        <dbReference type="PROSITE" id="PS51387"/>
    </source>
</evidence>
<dbReference type="InterPro" id="IPR016166">
    <property type="entry name" value="FAD-bd_PCMH"/>
</dbReference>
<dbReference type="Proteomes" id="UP001265746">
    <property type="component" value="Unassembled WGS sequence"/>
</dbReference>
<proteinExistence type="inferred from homology"/>
<evidence type="ECO:0008006" key="13">
    <source>
        <dbReference type="Google" id="ProtNLM"/>
    </source>
</evidence>
<dbReference type="Gene3D" id="3.20.200.10">
    <property type="entry name" value="MHCK/EF2 kinase"/>
    <property type="match status" value="1"/>
</dbReference>
<dbReference type="SMART" id="SM00811">
    <property type="entry name" value="Alpha_kinase"/>
    <property type="match status" value="1"/>
</dbReference>
<dbReference type="GO" id="GO:0004674">
    <property type="term" value="F:protein serine/threonine kinase activity"/>
    <property type="evidence" value="ECO:0007669"/>
    <property type="project" value="UniProtKB-KW"/>
</dbReference>
<dbReference type="Pfam" id="PF02816">
    <property type="entry name" value="Alpha_kinase"/>
    <property type="match status" value="1"/>
</dbReference>
<dbReference type="SUPFAM" id="SSF56176">
    <property type="entry name" value="FAD-binding/transporter-associated domain-like"/>
    <property type="match status" value="1"/>
</dbReference>
<keyword evidence="5" id="KW-0808">Transferase</keyword>
<dbReference type="PROSITE" id="PS51158">
    <property type="entry name" value="ALPHA_KINASE"/>
    <property type="match status" value="1"/>
</dbReference>
<dbReference type="SUPFAM" id="SSF56112">
    <property type="entry name" value="Protein kinase-like (PK-like)"/>
    <property type="match status" value="1"/>
</dbReference>
<dbReference type="Pfam" id="PF01565">
    <property type="entry name" value="FAD_binding_4"/>
    <property type="match status" value="1"/>
</dbReference>
<evidence type="ECO:0000256" key="1">
    <source>
        <dbReference type="ARBA" id="ARBA00001974"/>
    </source>
</evidence>
<dbReference type="AlphaFoldDB" id="A0AAD9S6I8"/>
<protein>
    <recommendedName>
        <fullName evidence="13">FAD-binding PCMH-type domain-containing protein</fullName>
    </recommendedName>
</protein>
<evidence type="ECO:0000256" key="8">
    <source>
        <dbReference type="ARBA" id="ARBA00023002"/>
    </source>
</evidence>
<evidence type="ECO:0000313" key="11">
    <source>
        <dbReference type="EMBL" id="KAK2598457.1"/>
    </source>
</evidence>
<dbReference type="InterPro" id="IPR004166">
    <property type="entry name" value="a-kinase_dom"/>
</dbReference>
<evidence type="ECO:0000256" key="6">
    <source>
        <dbReference type="ARBA" id="ARBA00022777"/>
    </source>
</evidence>
<keyword evidence="4" id="KW-0285">Flavoprotein</keyword>
<keyword evidence="6" id="KW-0418">Kinase</keyword>
<evidence type="ECO:0000259" key="9">
    <source>
        <dbReference type="PROSITE" id="PS51158"/>
    </source>
</evidence>
<sequence length="676" mass="75707">MPSHVSTPASATYEELRRRGFNDRIPDAKPAEIVSPNTTAAVVEAVKRAGQCGRKIGVRSGGHHFFHPDLIENGMLIDTRNLNKSMEFDPATKIAVISPGHTVEDLAGFLGPLQRFFPSGHSRSVGVGGFLLAGGQGLFVRGWGYTSTNWVEKIEVVTSEGEIVIASKTENPDLFWAMPGSGQGFFAVITRIWIKTIPNKRLFDVTTIVDSTDIFKPLLKWILTTVKSIPKYGAEPFFCTFYADKDDPEGGEESKSKRVFFVINQTMLADSLEEAKVLASPWATIPDEFERHVITTVPLTERDREELWELQENFQPSGNGERWNVDSILANPEVSDDEAITPALYDLPSRLSSGILCPLDYYPNESDQALSLPQKSYISSMLCWKDPERDVFMDKWLRNAYEKAGAVSCGVYAADFNANNRMTKVMTDSALKKWLRIREKPYVPGEQEARSPCKTVEMAYSRVNMSTHAMIQQRSFKTVWLGYYTRGPRKGEQCVSKVFNTGSVFEAAYFSTEMEVIRQSQHIIDAWNAARVINMRIVLNTPQIWAYAPSGEMNQVEPFIPDFRKLNSNTGWAPVPGDPWGDVVQALSHFSYHNPGGQMLLFDIQGGTHQSGFIISDPGILSLTGSYGPADLGLQGIYRFFAHHQCTQFRRPGWTKAQVTWVHSFAMRRGTTMSIT</sequence>
<name>A0AAD9S6I8_PHOAM</name>
<accession>A0AAD9S6I8</accession>
<comment type="caution">
    <text evidence="11">The sequence shown here is derived from an EMBL/GenBank/DDBJ whole genome shotgun (WGS) entry which is preliminary data.</text>
</comment>
<evidence type="ECO:0000256" key="4">
    <source>
        <dbReference type="ARBA" id="ARBA00022630"/>
    </source>
</evidence>
<evidence type="ECO:0000313" key="12">
    <source>
        <dbReference type="Proteomes" id="UP001265746"/>
    </source>
</evidence>
<comment type="cofactor">
    <cofactor evidence="1">
        <name>FAD</name>
        <dbReference type="ChEBI" id="CHEBI:57692"/>
    </cofactor>
</comment>
<dbReference type="PANTHER" id="PTHR42973:SF39">
    <property type="entry name" value="FAD-BINDING PCMH-TYPE DOMAIN-CONTAINING PROTEIN"/>
    <property type="match status" value="1"/>
</dbReference>
<evidence type="ECO:0000256" key="7">
    <source>
        <dbReference type="ARBA" id="ARBA00022827"/>
    </source>
</evidence>
<keyword evidence="7" id="KW-0274">FAD</keyword>
<dbReference type="GO" id="GO:0016491">
    <property type="term" value="F:oxidoreductase activity"/>
    <property type="evidence" value="ECO:0007669"/>
    <property type="project" value="UniProtKB-KW"/>
</dbReference>
<keyword evidence="3" id="KW-0723">Serine/threonine-protein kinase</keyword>
<dbReference type="InterPro" id="IPR016169">
    <property type="entry name" value="FAD-bd_PCMH_sub2"/>
</dbReference>